<dbReference type="Proteomes" id="UP000287198">
    <property type="component" value="Unassembled WGS sequence"/>
</dbReference>
<dbReference type="OrthoDB" id="8703681at2"/>
<keyword evidence="2" id="KW-1185">Reference proteome</keyword>
<protein>
    <submittedName>
        <fullName evidence="1">Uncharacterized protein</fullName>
    </submittedName>
</protein>
<comment type="caution">
    <text evidence="1">The sequence shown here is derived from an EMBL/GenBank/DDBJ whole genome shotgun (WGS) entry which is preliminary data.</text>
</comment>
<evidence type="ECO:0000313" key="2">
    <source>
        <dbReference type="Proteomes" id="UP000287198"/>
    </source>
</evidence>
<dbReference type="PROSITE" id="PS51257">
    <property type="entry name" value="PROKAR_LIPOPROTEIN"/>
    <property type="match status" value="1"/>
</dbReference>
<accession>A0A432XZ01</accession>
<organism evidence="1 2">
    <name type="scientific">Pseudidiomarina halophila</name>
    <dbReference type="NCBI Taxonomy" id="1449799"/>
    <lineage>
        <taxon>Bacteria</taxon>
        <taxon>Pseudomonadati</taxon>
        <taxon>Pseudomonadota</taxon>
        <taxon>Gammaproteobacteria</taxon>
        <taxon>Alteromonadales</taxon>
        <taxon>Idiomarinaceae</taxon>
        <taxon>Pseudidiomarina</taxon>
    </lineage>
</organism>
<name>A0A432XZ01_9GAMM</name>
<gene>
    <name evidence="1" type="ORF">CWI69_00450</name>
</gene>
<proteinExistence type="predicted"/>
<reference evidence="2" key="1">
    <citation type="journal article" date="2018" name="Front. Microbiol.">
        <title>Genome-Based Analysis Reveals the Taxonomy and Diversity of the Family Idiomarinaceae.</title>
        <authorList>
            <person name="Liu Y."/>
            <person name="Lai Q."/>
            <person name="Shao Z."/>
        </authorList>
    </citation>
    <scope>NUCLEOTIDE SEQUENCE [LARGE SCALE GENOMIC DNA]</scope>
    <source>
        <strain evidence="2">BH195</strain>
    </source>
</reference>
<dbReference type="EMBL" id="PIPW01000001">
    <property type="protein sequence ID" value="RUO53946.1"/>
    <property type="molecule type" value="Genomic_DNA"/>
</dbReference>
<evidence type="ECO:0000313" key="1">
    <source>
        <dbReference type="EMBL" id="RUO53946.1"/>
    </source>
</evidence>
<dbReference type="AlphaFoldDB" id="A0A432XZ01"/>
<sequence>MKLLTYGCMLALVCGVTVSCTPGEQGEQTRGDELGERSFEEPVEHNLDELTSRIAGLDQQIRSMIGMAYADNLEQCRLAEIGHRPCGGPQYYMAYSTTALDEEALLELIAEHRALQTRFQQENDIVGTCEVLPRPQLTLQGGRCVASPTAER</sequence>
<dbReference type="RefSeq" id="WP_126760921.1">
    <property type="nucleotide sequence ID" value="NZ_JBHLTZ010000004.1"/>
</dbReference>